<feature type="transmembrane region" description="Helical" evidence="2">
    <location>
        <begin position="139"/>
        <end position="157"/>
    </location>
</feature>
<evidence type="ECO:0000256" key="1">
    <source>
        <dbReference type="ARBA" id="ARBA00023065"/>
    </source>
</evidence>
<dbReference type="PANTHER" id="PTHR11878">
    <property type="entry name" value="SODIUM/CALCIUM EXCHANGER"/>
    <property type="match status" value="1"/>
</dbReference>
<dbReference type="AlphaFoldDB" id="A0A177BCI0"/>
<feature type="transmembrane region" description="Helical" evidence="2">
    <location>
        <begin position="106"/>
        <end position="127"/>
    </location>
</feature>
<evidence type="ECO:0000313" key="4">
    <source>
        <dbReference type="Proteomes" id="UP000078046"/>
    </source>
</evidence>
<comment type="caution">
    <text evidence="3">The sequence shown here is derived from an EMBL/GenBank/DDBJ whole genome shotgun (WGS) entry which is preliminary data.</text>
</comment>
<proteinExistence type="predicted"/>
<keyword evidence="2" id="KW-0472">Membrane</keyword>
<reference evidence="3 4" key="1">
    <citation type="submission" date="2016-04" db="EMBL/GenBank/DDBJ databases">
        <title>The genome of Intoshia linei affirms orthonectids as highly simplified spiralians.</title>
        <authorList>
            <person name="Mikhailov K.V."/>
            <person name="Slusarev G.S."/>
            <person name="Nikitin M.A."/>
            <person name="Logacheva M.D."/>
            <person name="Penin A."/>
            <person name="Aleoshin V."/>
            <person name="Panchin Y.V."/>
        </authorList>
    </citation>
    <scope>NUCLEOTIDE SEQUENCE [LARGE SCALE GENOMIC DNA]</scope>
    <source>
        <strain evidence="3">Intl2013</strain>
        <tissue evidence="3">Whole animal</tissue>
    </source>
</reference>
<organism evidence="3 4">
    <name type="scientific">Intoshia linei</name>
    <dbReference type="NCBI Taxonomy" id="1819745"/>
    <lineage>
        <taxon>Eukaryota</taxon>
        <taxon>Metazoa</taxon>
        <taxon>Spiralia</taxon>
        <taxon>Lophotrochozoa</taxon>
        <taxon>Mesozoa</taxon>
        <taxon>Orthonectida</taxon>
        <taxon>Rhopaluridae</taxon>
        <taxon>Intoshia</taxon>
    </lineage>
</organism>
<evidence type="ECO:0000256" key="2">
    <source>
        <dbReference type="SAM" id="Phobius"/>
    </source>
</evidence>
<name>A0A177BCI0_9BILA</name>
<dbReference type="GO" id="GO:0030001">
    <property type="term" value="P:metal ion transport"/>
    <property type="evidence" value="ECO:0007669"/>
    <property type="project" value="TreeGrafter"/>
</dbReference>
<dbReference type="EMBL" id="LWCA01000009">
    <property type="protein sequence ID" value="OAF72009.1"/>
    <property type="molecule type" value="Genomic_DNA"/>
</dbReference>
<feature type="transmembrane region" description="Helical" evidence="2">
    <location>
        <begin position="625"/>
        <end position="648"/>
    </location>
</feature>
<keyword evidence="1" id="KW-0406">Ion transport</keyword>
<evidence type="ECO:0000313" key="3">
    <source>
        <dbReference type="EMBL" id="OAF72009.1"/>
    </source>
</evidence>
<gene>
    <name evidence="3" type="ORF">A3Q56_00199</name>
</gene>
<feature type="transmembrane region" description="Helical" evidence="2">
    <location>
        <begin position="73"/>
        <end position="94"/>
    </location>
</feature>
<keyword evidence="4" id="KW-1185">Reference proteome</keyword>
<protein>
    <submittedName>
        <fullName evidence="3">Uncharacterized protein</fullName>
    </submittedName>
</protein>
<dbReference type="Proteomes" id="UP000078046">
    <property type="component" value="Unassembled WGS sequence"/>
</dbReference>
<feature type="transmembrane region" description="Helical" evidence="2">
    <location>
        <begin position="561"/>
        <end position="579"/>
    </location>
</feature>
<accession>A0A177BCI0</accession>
<dbReference type="GO" id="GO:0016020">
    <property type="term" value="C:membrane"/>
    <property type="evidence" value="ECO:0007669"/>
    <property type="project" value="TreeGrafter"/>
</dbReference>
<keyword evidence="2" id="KW-1133">Transmembrane helix</keyword>
<dbReference type="InterPro" id="IPR051171">
    <property type="entry name" value="CaCA"/>
</dbReference>
<keyword evidence="1" id="KW-0813">Transport</keyword>
<sequence length="661" mass="76755">MGMFICEGVIMSSCGNFLKYINKNIIFKRRFKINDWLYSLLVLCCAQKSKEIVICIVEVIINEFCFNKIGFNIILSSSAYLLLINQAICIISIPKNKVKPIHNSHFIGITFIFNTISFLSLIIFFNVHTKSEVNIGESSFFIVLIPLLFLFIGISNIKKKIFPKSKFMHSIYYQRYKQDIRLNKWEEIILKCIKEFPDIPVENLGAIIISYFKNTVYDPLKYIKMVIPYKLESHESQFQMENNISHIYSLMKGKLENVTQYNNVLTYKDLIKKIKNISIINFSNKQVNVKIGQKLITIQLKRLMNNAGKSIIAIDEPDKCNYTFKNAIKFAPKEKTKLIKLIRKEKCECHDFKIYLSLISNKKKNTIIGHNNKLTIHFETAPSNGIFEFQRIFQFFKKTKKHINFTILRNNTKRKEWIKWEMITIDDVSHDKIIGCCVFHPFDENKRVFVDITEFKKYFYFLITLTQVSVGCSIGCRKYTTIVRLNDVKLYSKKYNILKHANLAFDHLNKTSLLDNMKKSCIINGNNSGTIRGVDYCIHFFSFYWKVLFSTIIPITYTEGLLQATLGFLYMAVLSIFMIHTIYMLSFLVGVHPVLISITIVQILLNTPHICSNRLNCINELNADLAIGNSYACSTISLLFGVGTSWMISTIYWNIKVNALL</sequence>
<dbReference type="PANTHER" id="PTHR11878:SF65">
    <property type="entry name" value="NA_CA-EXCHANGE PROTEIN, ISOFORM G"/>
    <property type="match status" value="1"/>
</dbReference>
<feature type="transmembrane region" description="Helical" evidence="2">
    <location>
        <begin position="536"/>
        <end position="555"/>
    </location>
</feature>
<keyword evidence="2" id="KW-0812">Transmembrane</keyword>